<dbReference type="AlphaFoldDB" id="A0AAW1TI41"/>
<dbReference type="PANTHER" id="PTHR20835">
    <property type="entry name" value="E3 UBIQUITIN-PROTEIN LIGASE PPP1R11-RELATED"/>
    <property type="match status" value="1"/>
</dbReference>
<evidence type="ECO:0000256" key="1">
    <source>
        <dbReference type="SAM" id="MobiDB-lite"/>
    </source>
</evidence>
<organism evidence="2 3">
    <name type="scientific">Apatococcus fuscideae</name>
    <dbReference type="NCBI Taxonomy" id="2026836"/>
    <lineage>
        <taxon>Eukaryota</taxon>
        <taxon>Viridiplantae</taxon>
        <taxon>Chlorophyta</taxon>
        <taxon>core chlorophytes</taxon>
        <taxon>Trebouxiophyceae</taxon>
        <taxon>Chlorellales</taxon>
        <taxon>Chlorellaceae</taxon>
        <taxon>Apatococcus</taxon>
    </lineage>
</organism>
<protein>
    <recommendedName>
        <fullName evidence="4">Protein phosphatase 1 regulatory subunit 11</fullName>
    </recommendedName>
</protein>
<dbReference type="GO" id="GO:0005634">
    <property type="term" value="C:nucleus"/>
    <property type="evidence" value="ECO:0007669"/>
    <property type="project" value="TreeGrafter"/>
</dbReference>
<evidence type="ECO:0008006" key="4">
    <source>
        <dbReference type="Google" id="ProtNLM"/>
    </source>
</evidence>
<feature type="compositionally biased region" description="Polar residues" evidence="1">
    <location>
        <begin position="1"/>
        <end position="12"/>
    </location>
</feature>
<reference evidence="2 3" key="1">
    <citation type="journal article" date="2024" name="Nat. Commun.">
        <title>Phylogenomics reveals the evolutionary origins of lichenization in chlorophyte algae.</title>
        <authorList>
            <person name="Puginier C."/>
            <person name="Libourel C."/>
            <person name="Otte J."/>
            <person name="Skaloud P."/>
            <person name="Haon M."/>
            <person name="Grisel S."/>
            <person name="Petersen M."/>
            <person name="Berrin J.G."/>
            <person name="Delaux P.M."/>
            <person name="Dal Grande F."/>
            <person name="Keller J."/>
        </authorList>
    </citation>
    <scope>NUCLEOTIDE SEQUENCE [LARGE SCALE GENOMIC DNA]</scope>
    <source>
        <strain evidence="2 3">SAG 2523</strain>
    </source>
</reference>
<evidence type="ECO:0000313" key="2">
    <source>
        <dbReference type="EMBL" id="KAK9868554.1"/>
    </source>
</evidence>
<dbReference type="GO" id="GO:0008157">
    <property type="term" value="F:protein phosphatase 1 binding"/>
    <property type="evidence" value="ECO:0007669"/>
    <property type="project" value="TreeGrafter"/>
</dbReference>
<dbReference type="EMBL" id="JALJOV010000023">
    <property type="protein sequence ID" value="KAK9868554.1"/>
    <property type="molecule type" value="Genomic_DNA"/>
</dbReference>
<accession>A0AAW1TI41</accession>
<feature type="region of interest" description="Disordered" evidence="1">
    <location>
        <begin position="78"/>
        <end position="102"/>
    </location>
</feature>
<name>A0AAW1TI41_9CHLO</name>
<feature type="region of interest" description="Disordered" evidence="1">
    <location>
        <begin position="1"/>
        <end position="31"/>
    </location>
</feature>
<gene>
    <name evidence="2" type="ORF">WJX84_006503</name>
</gene>
<sequence length="102" mass="11665">MRATQPNATQLADQPESHRPSAPAADQQDYTNVREHLTLRLKPRPRNRKAVKWADDVVDNEEMNKKKSKRCCIFHARPKPGQWDDDLDSDDDTCMQCSSGNS</sequence>
<feature type="compositionally biased region" description="Acidic residues" evidence="1">
    <location>
        <begin position="83"/>
        <end position="93"/>
    </location>
</feature>
<dbReference type="Pfam" id="PF07491">
    <property type="entry name" value="PPI_Ypi1"/>
    <property type="match status" value="1"/>
</dbReference>
<comment type="caution">
    <text evidence="2">The sequence shown here is derived from an EMBL/GenBank/DDBJ whole genome shotgun (WGS) entry which is preliminary data.</text>
</comment>
<dbReference type="GO" id="GO:0004865">
    <property type="term" value="F:protein serine/threonine phosphatase inhibitor activity"/>
    <property type="evidence" value="ECO:0007669"/>
    <property type="project" value="InterPro"/>
</dbReference>
<keyword evidence="3" id="KW-1185">Reference proteome</keyword>
<dbReference type="InterPro" id="IPR011107">
    <property type="entry name" value="PPI_Ypi1"/>
</dbReference>
<dbReference type="Proteomes" id="UP001485043">
    <property type="component" value="Unassembled WGS sequence"/>
</dbReference>
<dbReference type="PANTHER" id="PTHR20835:SF0">
    <property type="entry name" value="E3 UBIQUITIN-PROTEIN LIGASE PPP1R11"/>
    <property type="match status" value="1"/>
</dbReference>
<evidence type="ECO:0000313" key="3">
    <source>
        <dbReference type="Proteomes" id="UP001485043"/>
    </source>
</evidence>
<proteinExistence type="predicted"/>